<dbReference type="Pfam" id="PF07992">
    <property type="entry name" value="Pyr_redox_2"/>
    <property type="match status" value="1"/>
</dbReference>
<dbReference type="PRINTS" id="PR00368">
    <property type="entry name" value="FADPNR"/>
</dbReference>
<accession>A0A1M4ZJ17</accession>
<dbReference type="Proteomes" id="UP000184404">
    <property type="component" value="Unassembled WGS sequence"/>
</dbReference>
<dbReference type="PANTHER" id="PTHR48105">
    <property type="entry name" value="THIOREDOXIN REDUCTASE 1-RELATED-RELATED"/>
    <property type="match status" value="1"/>
</dbReference>
<dbReference type="InterPro" id="IPR036188">
    <property type="entry name" value="FAD/NAD-bd_sf"/>
</dbReference>
<dbReference type="RefSeq" id="WP_072936155.1">
    <property type="nucleotide sequence ID" value="NZ_FQUG01000008.1"/>
</dbReference>
<dbReference type="InterPro" id="IPR050097">
    <property type="entry name" value="Ferredoxin-NADP_redctase_2"/>
</dbReference>
<dbReference type="OrthoDB" id="9806179at2"/>
<dbReference type="PRINTS" id="PR00469">
    <property type="entry name" value="PNDRDTASEII"/>
</dbReference>
<gene>
    <name evidence="4" type="ORF">SAMN02745190_02035</name>
</gene>
<dbReference type="STRING" id="1123243.SAMN02745190_02035"/>
<dbReference type="EMBL" id="FQUG01000008">
    <property type="protein sequence ID" value="SHF17991.1"/>
    <property type="molecule type" value="Genomic_DNA"/>
</dbReference>
<dbReference type="InterPro" id="IPR023753">
    <property type="entry name" value="FAD/NAD-binding_dom"/>
</dbReference>
<evidence type="ECO:0000313" key="5">
    <source>
        <dbReference type="Proteomes" id="UP000184404"/>
    </source>
</evidence>
<keyword evidence="5" id="KW-1185">Reference proteome</keyword>
<keyword evidence="2" id="KW-0560">Oxidoreductase</keyword>
<dbReference type="Gene3D" id="3.50.50.60">
    <property type="entry name" value="FAD/NAD(P)-binding domain"/>
    <property type="match status" value="2"/>
</dbReference>
<keyword evidence="1" id="KW-0285">Flavoprotein</keyword>
<evidence type="ECO:0000256" key="1">
    <source>
        <dbReference type="ARBA" id="ARBA00022630"/>
    </source>
</evidence>
<evidence type="ECO:0000313" key="4">
    <source>
        <dbReference type="EMBL" id="SHF17991.1"/>
    </source>
</evidence>
<dbReference type="GO" id="GO:0016491">
    <property type="term" value="F:oxidoreductase activity"/>
    <property type="evidence" value="ECO:0007669"/>
    <property type="project" value="UniProtKB-KW"/>
</dbReference>
<feature type="domain" description="FAD/NAD(P)-binding" evidence="3">
    <location>
        <begin position="7"/>
        <end position="278"/>
    </location>
</feature>
<organism evidence="4 5">
    <name type="scientific">Schwartzia succinivorans DSM 10502</name>
    <dbReference type="NCBI Taxonomy" id="1123243"/>
    <lineage>
        <taxon>Bacteria</taxon>
        <taxon>Bacillati</taxon>
        <taxon>Bacillota</taxon>
        <taxon>Negativicutes</taxon>
        <taxon>Selenomonadales</taxon>
        <taxon>Selenomonadaceae</taxon>
        <taxon>Schwartzia</taxon>
    </lineage>
</organism>
<sequence>MKACNTDILILGAGPAGISAAVYAKRGGMDVTVVTNGTSALLKAEKIENYYGFAEPVTGKAILDSGMKNAERLGVHVERTELLSVRMNDTLTDFTAETKNGKIEAKVVILAAGASRITPKIAGLTGLEGHGVSYCAVCDAFFYRNKRTAVIGAGDYALHEASVLLPHADTVTLLTDGEAAPEGAPDGLEVITKKLAAVEGGEKVSGVRFEDGTVLKLDGVFVALGTAGSTSIARTMGILLEGSSIRVDEHMATNIPGVFAAGDCTGGLLQIAKAVHEGAEAGLSAVKYLRRS</sequence>
<evidence type="ECO:0000259" key="3">
    <source>
        <dbReference type="Pfam" id="PF07992"/>
    </source>
</evidence>
<dbReference type="AlphaFoldDB" id="A0A1M4ZJ17"/>
<reference evidence="4 5" key="1">
    <citation type="submission" date="2016-11" db="EMBL/GenBank/DDBJ databases">
        <authorList>
            <person name="Jaros S."/>
            <person name="Januszkiewicz K."/>
            <person name="Wedrychowicz H."/>
        </authorList>
    </citation>
    <scope>NUCLEOTIDE SEQUENCE [LARGE SCALE GENOMIC DNA]</scope>
    <source>
        <strain evidence="4 5">DSM 10502</strain>
    </source>
</reference>
<evidence type="ECO:0000256" key="2">
    <source>
        <dbReference type="ARBA" id="ARBA00023002"/>
    </source>
</evidence>
<protein>
    <submittedName>
        <fullName evidence="4">Thioredoxin reductase (NADPH)</fullName>
    </submittedName>
</protein>
<dbReference type="SUPFAM" id="SSF51905">
    <property type="entry name" value="FAD/NAD(P)-binding domain"/>
    <property type="match status" value="1"/>
</dbReference>
<proteinExistence type="predicted"/>
<name>A0A1M4ZJ17_9FIRM</name>